<keyword evidence="4 8" id="KW-0479">Metal-binding</keyword>
<feature type="domain" description="Cytochrome c" evidence="11">
    <location>
        <begin position="42"/>
        <end position="215"/>
    </location>
</feature>
<evidence type="ECO:0000256" key="2">
    <source>
        <dbReference type="ARBA" id="ARBA00022617"/>
    </source>
</evidence>
<feature type="transmembrane region" description="Helical" evidence="9">
    <location>
        <begin position="225"/>
        <end position="244"/>
    </location>
</feature>
<dbReference type="PANTHER" id="PTHR10266">
    <property type="entry name" value="CYTOCHROME C1"/>
    <property type="match status" value="1"/>
</dbReference>
<evidence type="ECO:0000256" key="5">
    <source>
        <dbReference type="ARBA" id="ARBA00022989"/>
    </source>
</evidence>
<dbReference type="OrthoDB" id="9798864at2"/>
<dbReference type="Proteomes" id="UP001200247">
    <property type="component" value="Unassembled WGS sequence"/>
</dbReference>
<keyword evidence="3 9" id="KW-0812">Transmembrane</keyword>
<evidence type="ECO:0000313" key="14">
    <source>
        <dbReference type="Proteomes" id="UP000197424"/>
    </source>
</evidence>
<feature type="binding site" description="covalent" evidence="8">
    <location>
        <position position="59"/>
    </location>
    <ligand>
        <name>heme c</name>
        <dbReference type="ChEBI" id="CHEBI:61717"/>
    </ligand>
</feature>
<evidence type="ECO:0000313" key="12">
    <source>
        <dbReference type="EMBL" id="ASJ25892.1"/>
    </source>
</evidence>
<dbReference type="EMBL" id="JAJAXM010000027">
    <property type="protein sequence ID" value="MCG9026795.1"/>
    <property type="molecule type" value="Genomic_DNA"/>
</dbReference>
<evidence type="ECO:0000256" key="8">
    <source>
        <dbReference type="PIRSR" id="PIRSR602326-1"/>
    </source>
</evidence>
<evidence type="ECO:0000256" key="4">
    <source>
        <dbReference type="ARBA" id="ARBA00022723"/>
    </source>
</evidence>
<dbReference type="Gene3D" id="1.10.760.10">
    <property type="entry name" value="Cytochrome c-like domain"/>
    <property type="match status" value="1"/>
</dbReference>
<keyword evidence="6 8" id="KW-0408">Iron</keyword>
<keyword evidence="5 9" id="KW-1133">Transmembrane helix</keyword>
<feature type="chain" id="PRO_5044379198" evidence="10">
    <location>
        <begin position="25"/>
        <end position="253"/>
    </location>
</feature>
<feature type="binding site" description="covalent" evidence="8">
    <location>
        <position position="55"/>
    </location>
    <ligand>
        <name>heme c</name>
        <dbReference type="ChEBI" id="CHEBI:61717"/>
    </ligand>
</feature>
<dbReference type="SUPFAM" id="SSF46626">
    <property type="entry name" value="Cytochrome c"/>
    <property type="match status" value="1"/>
</dbReference>
<dbReference type="RefSeq" id="WP_027824263.1">
    <property type="nucleotide sequence ID" value="NZ_CP022115.1"/>
</dbReference>
<evidence type="ECO:0000313" key="15">
    <source>
        <dbReference type="Proteomes" id="UP001200247"/>
    </source>
</evidence>
<reference evidence="12" key="3">
    <citation type="submission" date="2017-06" db="EMBL/GenBank/DDBJ databases">
        <authorList>
            <person name="Kim H.J."/>
            <person name="Triplett B.A."/>
        </authorList>
    </citation>
    <scope>NUCLEOTIDE SEQUENCE</scope>
    <source>
        <strain evidence="12">HLGZ1</strain>
    </source>
</reference>
<feature type="signal peptide" evidence="10">
    <location>
        <begin position="1"/>
        <end position="24"/>
    </location>
</feature>
<evidence type="ECO:0000313" key="13">
    <source>
        <dbReference type="EMBL" id="MCG9026795.1"/>
    </source>
</evidence>
<keyword evidence="7 9" id="KW-0472">Membrane</keyword>
<dbReference type="GO" id="GO:0009055">
    <property type="term" value="F:electron transfer activity"/>
    <property type="evidence" value="ECO:0007669"/>
    <property type="project" value="InterPro"/>
</dbReference>
<evidence type="ECO:0000256" key="3">
    <source>
        <dbReference type="ARBA" id="ARBA00022692"/>
    </source>
</evidence>
<reference evidence="14" key="2">
    <citation type="submission" date="2017-06" db="EMBL/GenBank/DDBJ databases">
        <title>Whole genome sequence of Laribacter hongkongensis LHGZ1.</title>
        <authorList>
            <person name="Chen D."/>
            <person name="Wu H."/>
            <person name="Chen J."/>
        </authorList>
    </citation>
    <scope>NUCLEOTIDE SEQUENCE [LARGE SCALE GENOMIC DNA]</scope>
    <source>
        <strain evidence="14">LHGZ1</strain>
    </source>
</reference>
<evidence type="ECO:0000256" key="6">
    <source>
        <dbReference type="ARBA" id="ARBA00023004"/>
    </source>
</evidence>
<evidence type="ECO:0000256" key="10">
    <source>
        <dbReference type="SAM" id="SignalP"/>
    </source>
</evidence>
<evidence type="ECO:0000256" key="7">
    <source>
        <dbReference type="ARBA" id="ARBA00023136"/>
    </source>
</evidence>
<feature type="binding site" description="covalent" evidence="8">
    <location>
        <position position="58"/>
    </location>
    <ligand>
        <name>heme c</name>
        <dbReference type="ChEBI" id="CHEBI:61717"/>
    </ligand>
</feature>
<keyword evidence="2 8" id="KW-0349">Heme</keyword>
<dbReference type="GO" id="GO:0016020">
    <property type="term" value="C:membrane"/>
    <property type="evidence" value="ECO:0007669"/>
    <property type="project" value="UniProtKB-SubCell"/>
</dbReference>
<evidence type="ECO:0000256" key="9">
    <source>
        <dbReference type="SAM" id="Phobius"/>
    </source>
</evidence>
<keyword evidence="10" id="KW-0732">Signal</keyword>
<evidence type="ECO:0000256" key="1">
    <source>
        <dbReference type="ARBA" id="ARBA00004370"/>
    </source>
</evidence>
<gene>
    <name evidence="12" type="primary">petC</name>
    <name evidence="13" type="ORF">LH440_12960</name>
    <name evidence="12" type="ORF">LHGZ1_3061</name>
</gene>
<name>A0A248LMK0_9NEIS</name>
<accession>A0A248LMK0</accession>
<comment type="subcellular location">
    <subcellularLocation>
        <location evidence="1">Membrane</location>
    </subcellularLocation>
</comment>
<sequence>MKKTIRQFLAATLLLALPAGAAMAAAAGPALDPAPIDLRDTESLQRGAQLFNNYCLSCHSAQAMRYNRLQDIALSEQQIKDNLLPANAKIGDTMKVAMQPLDGANWFGAVPPDLSVMARARGADYIYTYLRGFYRDETRPTGWNNLVFDKVGMPHVFWQWQGEQRLVTVKENGHDVQKLELVTPGTMTRMVNGKPDTREFDQRMADLTNYMVFMGEPSQVKRHQVGYVVLMFLVLVMLPLAYLLKKEYWKDIH</sequence>
<dbReference type="GeneID" id="75110177"/>
<reference evidence="12" key="1">
    <citation type="journal article" date="2017" name="J. Antimicrob. Chemother.">
        <title>Emergence and genomic analysis of MDR Laribacter hongkongensis strain HLGZ1 from Guangzhou, China.</title>
        <authorList>
            <person name="Wu H.K."/>
            <person name="Chen J.H."/>
            <person name="Yang L."/>
            <person name="Li A.R."/>
            <person name="Su D.H."/>
            <person name="Lin Y.P."/>
            <person name="Chen D.Q."/>
        </authorList>
    </citation>
    <scope>NUCLEOTIDE SEQUENCE</scope>
    <source>
        <strain evidence="12">HLGZ1</strain>
    </source>
</reference>
<protein>
    <submittedName>
        <fullName evidence="13">Cytochrome c1</fullName>
    </submittedName>
    <submittedName>
        <fullName evidence="12">PetC</fullName>
    </submittedName>
</protein>
<proteinExistence type="predicted"/>
<dbReference type="EMBL" id="CP022115">
    <property type="protein sequence ID" value="ASJ25892.1"/>
    <property type="molecule type" value="Genomic_DNA"/>
</dbReference>
<dbReference type="GO" id="GO:0020037">
    <property type="term" value="F:heme binding"/>
    <property type="evidence" value="ECO:0007669"/>
    <property type="project" value="InterPro"/>
</dbReference>
<evidence type="ECO:0000259" key="11">
    <source>
        <dbReference type="PROSITE" id="PS51007"/>
    </source>
</evidence>
<comment type="cofactor">
    <cofactor evidence="8">
        <name>heme c</name>
        <dbReference type="ChEBI" id="CHEBI:61717"/>
    </cofactor>
    <text evidence="8">Binds 1 heme c group covalently per subunit.</text>
</comment>
<dbReference type="PROSITE" id="PS51007">
    <property type="entry name" value="CYTC"/>
    <property type="match status" value="1"/>
</dbReference>
<dbReference type="Proteomes" id="UP000197424">
    <property type="component" value="Chromosome"/>
</dbReference>
<reference evidence="13 15" key="4">
    <citation type="submission" date="2021-10" db="EMBL/GenBank/DDBJ databases">
        <title>Whole-genome sequencing analysis of Laribacter hongkongensis: virulence gene profiles, carbohydrate-active enzyme prediction, and antimicrobial resistance characterization.</title>
        <authorList>
            <person name="Yuan P."/>
            <person name="Zhan Y."/>
            <person name="Chen D."/>
        </authorList>
    </citation>
    <scope>NUCLEOTIDE SEQUENCE [LARGE SCALE GENOMIC DNA]</scope>
    <source>
        <strain evidence="13 15">W67</strain>
    </source>
</reference>
<dbReference type="GO" id="GO:0046872">
    <property type="term" value="F:metal ion binding"/>
    <property type="evidence" value="ECO:0007669"/>
    <property type="project" value="UniProtKB-KW"/>
</dbReference>
<dbReference type="AlphaFoldDB" id="A0A248LMK0"/>
<dbReference type="InterPro" id="IPR002326">
    <property type="entry name" value="Cyt_c1"/>
</dbReference>
<dbReference type="Pfam" id="PF02167">
    <property type="entry name" value="Cytochrom_C1"/>
    <property type="match status" value="1"/>
</dbReference>
<dbReference type="InterPro" id="IPR009056">
    <property type="entry name" value="Cyt_c-like_dom"/>
</dbReference>
<dbReference type="PANTHER" id="PTHR10266:SF3">
    <property type="entry name" value="CYTOCHROME C1, HEME PROTEIN, MITOCHONDRIAL"/>
    <property type="match status" value="1"/>
</dbReference>
<organism evidence="12 14">
    <name type="scientific">Laribacter hongkongensis</name>
    <dbReference type="NCBI Taxonomy" id="168471"/>
    <lineage>
        <taxon>Bacteria</taxon>
        <taxon>Pseudomonadati</taxon>
        <taxon>Pseudomonadota</taxon>
        <taxon>Betaproteobacteria</taxon>
        <taxon>Neisseriales</taxon>
        <taxon>Aquaspirillaceae</taxon>
        <taxon>Laribacter</taxon>
    </lineage>
</organism>
<dbReference type="InterPro" id="IPR036909">
    <property type="entry name" value="Cyt_c-like_dom_sf"/>
</dbReference>